<reference evidence="3 4" key="1">
    <citation type="journal article" date="2014" name="PLoS Genet.">
        <title>Phylogenetically driven sequencing of extremely halophilic archaea reveals strategies for static and dynamic osmo-response.</title>
        <authorList>
            <person name="Becker E.A."/>
            <person name="Seitzer P.M."/>
            <person name="Tritt A."/>
            <person name="Larsen D."/>
            <person name="Krusor M."/>
            <person name="Yao A.I."/>
            <person name="Wu D."/>
            <person name="Madern D."/>
            <person name="Eisen J.A."/>
            <person name="Darling A.E."/>
            <person name="Facciotti M.T."/>
        </authorList>
    </citation>
    <scope>NUCLEOTIDE SEQUENCE [LARGE SCALE GENOMIC DNA]</scope>
    <source>
        <strain evidence="3 4">ATCC BAA-1512</strain>
    </source>
</reference>
<dbReference type="InterPro" id="IPR058436">
    <property type="entry name" value="DUF8123"/>
</dbReference>
<proteinExistence type="predicted"/>
<dbReference type="EMBL" id="AOLN01000020">
    <property type="protein sequence ID" value="ELZ90150.1"/>
    <property type="molecule type" value="Genomic_DNA"/>
</dbReference>
<dbReference type="PATRIC" id="fig|662479.7.peg.3478"/>
<dbReference type="AlphaFoldDB" id="M0I004"/>
<comment type="caution">
    <text evidence="3">The sequence shown here is derived from an EMBL/GenBank/DDBJ whole genome shotgun (WGS) entry which is preliminary data.</text>
</comment>
<keyword evidence="1" id="KW-0812">Transmembrane</keyword>
<evidence type="ECO:0000313" key="4">
    <source>
        <dbReference type="Proteomes" id="UP000011550"/>
    </source>
</evidence>
<evidence type="ECO:0000313" key="3">
    <source>
        <dbReference type="EMBL" id="ELZ90150.1"/>
    </source>
</evidence>
<dbReference type="Pfam" id="PF26444">
    <property type="entry name" value="DUF8123"/>
    <property type="match status" value="1"/>
</dbReference>
<dbReference type="Proteomes" id="UP000011550">
    <property type="component" value="Unassembled WGS sequence"/>
</dbReference>
<keyword evidence="4" id="KW-1185">Reference proteome</keyword>
<organism evidence="3 4">
    <name type="scientific">Haloferax mucosum ATCC BAA-1512</name>
    <dbReference type="NCBI Taxonomy" id="662479"/>
    <lineage>
        <taxon>Archaea</taxon>
        <taxon>Methanobacteriati</taxon>
        <taxon>Methanobacteriota</taxon>
        <taxon>Stenosarchaea group</taxon>
        <taxon>Halobacteria</taxon>
        <taxon>Halobacteriales</taxon>
        <taxon>Haloferacaceae</taxon>
        <taxon>Haloferax</taxon>
    </lineage>
</organism>
<feature type="domain" description="DUF8123" evidence="2">
    <location>
        <begin position="2"/>
        <end position="52"/>
    </location>
</feature>
<evidence type="ECO:0000259" key="2">
    <source>
        <dbReference type="Pfam" id="PF26444"/>
    </source>
</evidence>
<gene>
    <name evidence="3" type="ORF">C440_17136</name>
</gene>
<accession>M0I004</accession>
<protein>
    <recommendedName>
        <fullName evidence="2">DUF8123 domain-containing protein</fullName>
    </recommendedName>
</protein>
<feature type="transmembrane region" description="Helical" evidence="1">
    <location>
        <begin position="28"/>
        <end position="53"/>
    </location>
</feature>
<evidence type="ECO:0000256" key="1">
    <source>
        <dbReference type="SAM" id="Phobius"/>
    </source>
</evidence>
<name>M0I004_9EURY</name>
<keyword evidence="1" id="KW-1133">Transmembrane helix</keyword>
<sequence>MVAVGVFIVLTGVGTLVGMPWRYSSGGIAIAVLQIVGAASALGIGAGIAWLGLDDARQKQ</sequence>
<keyword evidence="1" id="KW-0472">Membrane</keyword>